<proteinExistence type="predicted"/>
<dbReference type="AlphaFoldDB" id="T1IU71"/>
<sequence>MINTFYYIDDELLMWWEEECNANKNQKRQMAAIGFRDLKDVEKNEEKVNSLYEQLRGSGGTTDKIRLNHKNCQYPPKMENPYLKSKQKGKNNYTFELCTTYFYWLIQGISQYLLFTKTYFLCLSQFKFMLKLNFTLQSLITMFEKLIILLNTCILHTFVIHFSQ</sequence>
<reference evidence="3" key="1">
    <citation type="submission" date="2011-05" db="EMBL/GenBank/DDBJ databases">
        <authorList>
            <person name="Richards S.R."/>
            <person name="Qu J."/>
            <person name="Jiang H."/>
            <person name="Jhangiani S.N."/>
            <person name="Agravi P."/>
            <person name="Goodspeed R."/>
            <person name="Gross S."/>
            <person name="Mandapat C."/>
            <person name="Jackson L."/>
            <person name="Mathew T."/>
            <person name="Pu L."/>
            <person name="Thornton R."/>
            <person name="Saada N."/>
            <person name="Wilczek-Boney K.B."/>
            <person name="Lee S."/>
            <person name="Kovar C."/>
            <person name="Wu Y."/>
            <person name="Scherer S.E."/>
            <person name="Worley K.C."/>
            <person name="Muzny D.M."/>
            <person name="Gibbs R."/>
        </authorList>
    </citation>
    <scope>NUCLEOTIDE SEQUENCE</scope>
    <source>
        <strain evidence="3">Brora</strain>
    </source>
</reference>
<evidence type="ECO:0000313" key="2">
    <source>
        <dbReference type="EnsemblMetazoa" id="SMAR004691-PA"/>
    </source>
</evidence>
<reference evidence="2" key="2">
    <citation type="submission" date="2015-02" db="UniProtKB">
        <authorList>
            <consortium name="EnsemblMetazoa"/>
        </authorList>
    </citation>
    <scope>IDENTIFICATION</scope>
</reference>
<dbReference type="HOGENOM" id="CLU_1621115_0_0_1"/>
<accession>T1IU71</accession>
<feature type="transmembrane region" description="Helical" evidence="1">
    <location>
        <begin position="101"/>
        <end position="122"/>
    </location>
</feature>
<keyword evidence="1" id="KW-0812">Transmembrane</keyword>
<evidence type="ECO:0000313" key="3">
    <source>
        <dbReference type="Proteomes" id="UP000014500"/>
    </source>
</evidence>
<name>T1IU71_STRMM</name>
<protein>
    <submittedName>
        <fullName evidence="2">Uncharacterized protein</fullName>
    </submittedName>
</protein>
<keyword evidence="1" id="KW-0472">Membrane</keyword>
<dbReference type="Proteomes" id="UP000014500">
    <property type="component" value="Unassembled WGS sequence"/>
</dbReference>
<evidence type="ECO:0000256" key="1">
    <source>
        <dbReference type="SAM" id="Phobius"/>
    </source>
</evidence>
<keyword evidence="3" id="KW-1185">Reference proteome</keyword>
<dbReference type="EMBL" id="JH431521">
    <property type="status" value="NOT_ANNOTATED_CDS"/>
    <property type="molecule type" value="Genomic_DNA"/>
</dbReference>
<organism evidence="2 3">
    <name type="scientific">Strigamia maritima</name>
    <name type="common">European centipede</name>
    <name type="synonym">Geophilus maritimus</name>
    <dbReference type="NCBI Taxonomy" id="126957"/>
    <lineage>
        <taxon>Eukaryota</taxon>
        <taxon>Metazoa</taxon>
        <taxon>Ecdysozoa</taxon>
        <taxon>Arthropoda</taxon>
        <taxon>Myriapoda</taxon>
        <taxon>Chilopoda</taxon>
        <taxon>Pleurostigmophora</taxon>
        <taxon>Geophilomorpha</taxon>
        <taxon>Linotaeniidae</taxon>
        <taxon>Strigamia</taxon>
    </lineage>
</organism>
<keyword evidence="1" id="KW-1133">Transmembrane helix</keyword>
<feature type="transmembrane region" description="Helical" evidence="1">
    <location>
        <begin position="143"/>
        <end position="162"/>
    </location>
</feature>
<dbReference type="EnsemblMetazoa" id="SMAR004691-RA">
    <property type="protein sequence ID" value="SMAR004691-PA"/>
    <property type="gene ID" value="SMAR004691"/>
</dbReference>